<dbReference type="OrthoDB" id="10638610at2759"/>
<dbReference type="KEGG" id="bfo:118416280"/>
<evidence type="ECO:0000313" key="3">
    <source>
        <dbReference type="RefSeq" id="XP_035677261.1"/>
    </source>
</evidence>
<dbReference type="RefSeq" id="XP_035677261.1">
    <property type="nucleotide sequence ID" value="XM_035821368.1"/>
</dbReference>
<keyword evidence="1" id="KW-0732">Signal</keyword>
<reference evidence="3" key="2">
    <citation type="submission" date="2025-08" db="UniProtKB">
        <authorList>
            <consortium name="RefSeq"/>
        </authorList>
    </citation>
    <scope>IDENTIFICATION</scope>
    <source>
        <strain evidence="3">S238N-H82</strain>
        <tissue evidence="3">Testes</tissue>
    </source>
</reference>
<reference evidence="2" key="1">
    <citation type="journal article" date="2020" name="Nat. Ecol. Evol.">
        <title>Deeply conserved synteny resolves early events in vertebrate evolution.</title>
        <authorList>
            <person name="Simakov O."/>
            <person name="Marletaz F."/>
            <person name="Yue J.X."/>
            <person name="O'Connell B."/>
            <person name="Jenkins J."/>
            <person name="Brandt A."/>
            <person name="Calef R."/>
            <person name="Tung C.H."/>
            <person name="Huang T.K."/>
            <person name="Schmutz J."/>
            <person name="Satoh N."/>
            <person name="Yu J.K."/>
            <person name="Putnam N.H."/>
            <person name="Green R.E."/>
            <person name="Rokhsar D.S."/>
        </authorList>
    </citation>
    <scope>NUCLEOTIDE SEQUENCE [LARGE SCALE GENOMIC DNA]</scope>
    <source>
        <strain evidence="2">S238N-H82</strain>
    </source>
</reference>
<protein>
    <submittedName>
        <fullName evidence="3">Uncharacterized protein LOC118416280</fullName>
    </submittedName>
</protein>
<sequence length="277" mass="30408">MTRTLKLIQGLTALLLVAGASMLRAAAAPCGQEASVTCRDGSTPGGETCKVCARTTGDNAGDEQGVLGALASLSWIFTENGFTIYESIITFWSNGEPVPVDSMDLYLPEKTMPLGVFPLQLSVTMTTTSVPRVIVGALQTWVQFLPLPIIALHGVIRTDRPVHSMSTNHLGFYVYTWESYDQEGLVDASDFSSSWTCEPVRLPDPALFSTPSVCNSIYGPVTEEAPGHFYLRRNTDRMFNITFVFTFEVRATGREPAYASMYVHTPEVLWGRIFTVK</sequence>
<feature type="chain" id="PRO_5039925144" evidence="1">
    <location>
        <begin position="28"/>
        <end position="277"/>
    </location>
</feature>
<dbReference type="AlphaFoldDB" id="A0A9J7L790"/>
<evidence type="ECO:0000313" key="2">
    <source>
        <dbReference type="Proteomes" id="UP000001554"/>
    </source>
</evidence>
<name>A0A9J7L790_BRAFL</name>
<keyword evidence="2" id="KW-1185">Reference proteome</keyword>
<dbReference type="GeneID" id="118416280"/>
<gene>
    <name evidence="3" type="primary">LOC118416280</name>
</gene>
<dbReference type="Proteomes" id="UP000001554">
    <property type="component" value="Chromosome 5"/>
</dbReference>
<organism evidence="2 3">
    <name type="scientific">Branchiostoma floridae</name>
    <name type="common">Florida lancelet</name>
    <name type="synonym">Amphioxus</name>
    <dbReference type="NCBI Taxonomy" id="7739"/>
    <lineage>
        <taxon>Eukaryota</taxon>
        <taxon>Metazoa</taxon>
        <taxon>Chordata</taxon>
        <taxon>Cephalochordata</taxon>
        <taxon>Leptocardii</taxon>
        <taxon>Amphioxiformes</taxon>
        <taxon>Branchiostomatidae</taxon>
        <taxon>Branchiostoma</taxon>
    </lineage>
</organism>
<feature type="signal peptide" evidence="1">
    <location>
        <begin position="1"/>
        <end position="27"/>
    </location>
</feature>
<evidence type="ECO:0000256" key="1">
    <source>
        <dbReference type="SAM" id="SignalP"/>
    </source>
</evidence>
<proteinExistence type="predicted"/>
<accession>A0A9J7L790</accession>